<keyword evidence="1" id="KW-0489">Methyltransferase</keyword>
<dbReference type="EMBL" id="JTAK01000004">
    <property type="protein sequence ID" value="KHO64622.1"/>
    <property type="molecule type" value="Genomic_DNA"/>
</dbReference>
<evidence type="ECO:0000313" key="2">
    <source>
        <dbReference type="EMBL" id="KHO64622.1"/>
    </source>
</evidence>
<feature type="active site" description="Proton acceptor" evidence="1">
    <location>
        <position position="163"/>
    </location>
</feature>
<dbReference type="OrthoDB" id="9791274at2"/>
<feature type="binding site" evidence="1">
    <location>
        <position position="41"/>
    </location>
    <ligand>
        <name>S-adenosyl-L-methionine</name>
        <dbReference type="ChEBI" id="CHEBI:59789"/>
    </ligand>
</feature>
<dbReference type="HAMAP" id="MF_00934">
    <property type="entry name" value="23SrRNA_methyltr_J"/>
    <property type="match status" value="1"/>
</dbReference>
<dbReference type="InterPro" id="IPR007473">
    <property type="entry name" value="RlmJ"/>
</dbReference>
<dbReference type="Pfam" id="PF04378">
    <property type="entry name" value="RsmJ"/>
    <property type="match status" value="1"/>
</dbReference>
<feature type="site" description="Interaction with substrate rRNA" evidence="1">
    <location>
        <position position="3"/>
    </location>
</feature>
<dbReference type="GO" id="GO:0070475">
    <property type="term" value="P:rRNA base methylation"/>
    <property type="evidence" value="ECO:0007669"/>
    <property type="project" value="UniProtKB-UniRule"/>
</dbReference>
<dbReference type="InterPro" id="IPR029063">
    <property type="entry name" value="SAM-dependent_MTases_sf"/>
</dbReference>
<comment type="similarity">
    <text evidence="1">Belongs to the RlmJ family.</text>
</comment>
<sequence>MNYRHAFHAGNHADVFKHVTLARLIALITRKDTPFAYLDSHAGVGLYDLRGDQASRTGEWLEGIGRVWQAQSVPALLDDYLGVLRAMNPDGELRHYPGSPELARVLSREQDRLHLNEKHPADGELLKDNMRGDRRVAVHRGEGWFVPRALLPTHEKRVLLLIDPPFEQPDELERCVQALDEAHGRMRQAIVAIWYPIKDRRQLKRFYQRLEKSGAPKLLRAELYVHNPDDAERLTGSGLVISNAPWGLEEELRELLPWLAQTLGQSQGGWTLDWLIAER</sequence>
<feature type="binding site" evidence="1">
    <location>
        <position position="18"/>
    </location>
    <ligand>
        <name>S-adenosyl-L-methionine</name>
        <dbReference type="ChEBI" id="CHEBI:59789"/>
    </ligand>
</feature>
<comment type="function">
    <text evidence="1">Specifically methylates the adenine in position 2030 of 23S rRNA.</text>
</comment>
<protein>
    <recommendedName>
        <fullName evidence="1">Ribosomal RNA large subunit methyltransferase J</fullName>
        <ecNumber evidence="1">2.1.1.266</ecNumber>
    </recommendedName>
    <alternativeName>
        <fullName evidence="1">23S rRNA (adenine(2030)-N6)-methyltransferase</fullName>
    </alternativeName>
    <alternativeName>
        <fullName evidence="1">23S rRNA m6A2030 methyltransferase</fullName>
    </alternativeName>
</protein>
<comment type="subunit">
    <text evidence="1">Monomer.</text>
</comment>
<dbReference type="PANTHER" id="PTHR37426:SF1">
    <property type="entry name" value="RIBOSOMAL RNA LARGE SUBUNIT METHYLTRANSFERASE J"/>
    <property type="match status" value="1"/>
</dbReference>
<feature type="binding site" evidence="1">
    <location>
        <position position="163"/>
    </location>
    <ligand>
        <name>S-adenosyl-L-methionine</name>
        <dbReference type="ChEBI" id="CHEBI:59789"/>
    </ligand>
</feature>
<feature type="binding site" evidence="1">
    <location>
        <position position="117"/>
    </location>
    <ligand>
        <name>S-adenosyl-L-methionine</name>
        <dbReference type="ChEBI" id="CHEBI:59789"/>
    </ligand>
</feature>
<dbReference type="GO" id="GO:0005829">
    <property type="term" value="C:cytosol"/>
    <property type="evidence" value="ECO:0007669"/>
    <property type="project" value="TreeGrafter"/>
</dbReference>
<dbReference type="GO" id="GO:0036307">
    <property type="term" value="F:23S rRNA (adenine(2030)-N(6))-methyltransferase activity"/>
    <property type="evidence" value="ECO:0007669"/>
    <property type="project" value="UniProtKB-UniRule"/>
</dbReference>
<keyword evidence="1" id="KW-0808">Transferase</keyword>
<keyword evidence="1" id="KW-0698">rRNA processing</keyword>
<evidence type="ECO:0000256" key="1">
    <source>
        <dbReference type="HAMAP-Rule" id="MF_00934"/>
    </source>
</evidence>
<gene>
    <name evidence="1" type="primary">rlmJ</name>
    <name evidence="2" type="ORF">PT85_10525</name>
</gene>
<dbReference type="RefSeq" id="WP_039606618.1">
    <property type="nucleotide sequence ID" value="NZ_FMUP01000002.1"/>
</dbReference>
<keyword evidence="1" id="KW-0694">RNA-binding</keyword>
<reference evidence="2 3" key="1">
    <citation type="submission" date="2014-11" db="EMBL/GenBank/DDBJ databases">
        <title>Genome sequence of Pseudomonas tuomuerensis JCM 14085.</title>
        <authorList>
            <person name="Shin S.-K."/>
            <person name="Yi H."/>
        </authorList>
    </citation>
    <scope>NUCLEOTIDE SEQUENCE [LARGE SCALE GENOMIC DNA]</scope>
    <source>
        <strain evidence="2 3">JCM 14085</strain>
    </source>
</reference>
<dbReference type="GO" id="GO:0003723">
    <property type="term" value="F:RNA binding"/>
    <property type="evidence" value="ECO:0007669"/>
    <property type="project" value="UniProtKB-UniRule"/>
</dbReference>
<dbReference type="PANTHER" id="PTHR37426">
    <property type="entry name" value="RIBOSOMAL RNA LARGE SUBUNIT METHYLTRANSFERASE J"/>
    <property type="match status" value="1"/>
</dbReference>
<keyword evidence="1" id="KW-0949">S-adenosyl-L-methionine</keyword>
<proteinExistence type="inferred from homology"/>
<name>A0A0B3BZ51_9PSED</name>
<evidence type="ECO:0000313" key="3">
    <source>
        <dbReference type="Proteomes" id="UP000030980"/>
    </source>
</evidence>
<organism evidence="2 3">
    <name type="scientific">Pseudomonas flexibilis</name>
    <dbReference type="NCBI Taxonomy" id="706570"/>
    <lineage>
        <taxon>Bacteria</taxon>
        <taxon>Pseudomonadati</taxon>
        <taxon>Pseudomonadota</taxon>
        <taxon>Gammaproteobacteria</taxon>
        <taxon>Pseudomonadales</taxon>
        <taxon>Pseudomonadaceae</taxon>
        <taxon>Pseudomonas</taxon>
    </lineage>
</organism>
<dbReference type="AlphaFoldDB" id="A0A0B3BZ51"/>
<dbReference type="Proteomes" id="UP000030980">
    <property type="component" value="Unassembled WGS sequence"/>
</dbReference>
<comment type="catalytic activity">
    <reaction evidence="1">
        <text>adenosine(2030) in 23S rRNA + S-adenosyl-L-methionine = N(6)-methyladenosine(2030) in 23S rRNA + S-adenosyl-L-homocysteine + H(+)</text>
        <dbReference type="Rhea" id="RHEA:43736"/>
        <dbReference type="Rhea" id="RHEA-COMP:10668"/>
        <dbReference type="Rhea" id="RHEA-COMP:10669"/>
        <dbReference type="ChEBI" id="CHEBI:15378"/>
        <dbReference type="ChEBI" id="CHEBI:57856"/>
        <dbReference type="ChEBI" id="CHEBI:59789"/>
        <dbReference type="ChEBI" id="CHEBI:74411"/>
        <dbReference type="ChEBI" id="CHEBI:74449"/>
        <dbReference type="EC" id="2.1.1.266"/>
    </reaction>
</comment>
<comment type="caution">
    <text evidence="2">The sequence shown here is derived from an EMBL/GenBank/DDBJ whole genome shotgun (WGS) entry which is preliminary data.</text>
</comment>
<feature type="binding site" evidence="1">
    <location>
        <begin position="142"/>
        <end position="143"/>
    </location>
    <ligand>
        <name>S-adenosyl-L-methionine</name>
        <dbReference type="ChEBI" id="CHEBI:59789"/>
    </ligand>
</feature>
<accession>A0A0B3BZ51</accession>
<keyword evidence="3" id="KW-1185">Reference proteome</keyword>
<dbReference type="EC" id="2.1.1.266" evidence="1"/>
<feature type="binding site" evidence="1">
    <location>
        <position position="99"/>
    </location>
    <ligand>
        <name>S-adenosyl-L-methionine</name>
        <dbReference type="ChEBI" id="CHEBI:59789"/>
    </ligand>
</feature>
<dbReference type="SUPFAM" id="SSF53335">
    <property type="entry name" value="S-adenosyl-L-methionine-dependent methyltransferases"/>
    <property type="match status" value="1"/>
</dbReference>
<dbReference type="Gene3D" id="3.40.50.150">
    <property type="entry name" value="Vaccinia Virus protein VP39"/>
    <property type="match status" value="1"/>
</dbReference>